<dbReference type="SUPFAM" id="SSF55785">
    <property type="entry name" value="PYP-like sensor domain (PAS domain)"/>
    <property type="match status" value="1"/>
</dbReference>
<dbReference type="InterPro" id="IPR000014">
    <property type="entry name" value="PAS"/>
</dbReference>
<sequence>MPKRLSIRIKLFFIYSLVATAVFLCGFTIYYIHVKSHLEHQIKNALTLSNASITALIKTVGTVSIKIHLRTIAEKNLEIIDHIYQDFQDHLITEKEAKKQAANLLLSEKIGRTGYIYVIDSTGEIKVHPKQDVKGQNYAELGFIQKQLIQKNGYLEYWWKNPEDNEKHPKALHMTYFEPWDWIISASSYKLEFSQLVSVEDFKDSVLAMDILGTGYAFVCDSRANIIIHPKLTGNMMDYATAENKTQIREIIAQKKGMVRYFWKNPEDQVVKEKLMAFDFIPEFDWIIASSTYTEKAFAQLLEMRRIFFVILAASIAVIAFVSLAVSTSITRPLTRLIDHLNVNMNQGWQLQPLDSRRKDEIGDLESSFNEFVGRLETYKRNLITENTIRKETEIRLQLFEKVFENANEGITITDLNGNIQAVNQAFTDITGYSAQEAVGQNPRILKSDRHDHAFYKSMWQVLTIKGQWSGEIWNRKKSGQAYPEFLNISAIRNKNGKAKNYMAVFHDISEMKTKEKQIEYMAYHDPLTGLPNRTLLKDRLEHAIIRARRDAKMIQLIFIDLDNFKNVNDTAGHAQGDELLKEAAERLDNVTRASDTVARLGGDEFMIMVTDVDNMMEIIRMVKRIQESFSAPFNIDGKFFHVTCSIGISVFPEDGDDAETLLRHADLAMYHSKEKGRNQYYLFEQKMAKKIHQRIEMEMNMRTAIENDEFQVYFQPQVNIRTLKPVGLEALVRWIKPDGAVVLPGRFIPLAEESGLIIPIGKQILKKAVEQICRIREKNQLDLMLSVNVSARQMDEPSFEKMAAGIIKETSYPPDRLKIEITESLLMRDINTTMTRLKKLSQIGISTAIDDFGTGYSSLAYLKQMSITTLKIDKSFIDDIVDDDNALALVETIVLMASKLNMGIVAEGVEDEKQLKILNQLGDMDIQGYIFARPMPLLELECWLSEHRLPHV</sequence>
<evidence type="ECO:0000313" key="15">
    <source>
        <dbReference type="Proteomes" id="UP000293902"/>
    </source>
</evidence>
<evidence type="ECO:0000259" key="8">
    <source>
        <dbReference type="PROSITE" id="PS50113"/>
    </source>
</evidence>
<dbReference type="InterPro" id="IPR003660">
    <property type="entry name" value="HAMP_dom"/>
</dbReference>
<evidence type="ECO:0000259" key="9">
    <source>
        <dbReference type="PROSITE" id="PS50883"/>
    </source>
</evidence>
<dbReference type="InterPro" id="IPR001610">
    <property type="entry name" value="PAC"/>
</dbReference>
<dbReference type="InterPro" id="IPR000700">
    <property type="entry name" value="PAS-assoc_C"/>
</dbReference>
<evidence type="ECO:0000256" key="2">
    <source>
        <dbReference type="ARBA" id="ARBA00022475"/>
    </source>
</evidence>
<feature type="domain" description="PAS" evidence="7">
    <location>
        <begin position="396"/>
        <end position="442"/>
    </location>
</feature>
<dbReference type="SMART" id="SM00267">
    <property type="entry name" value="GGDEF"/>
    <property type="match status" value="1"/>
</dbReference>
<dbReference type="Pfam" id="PF00563">
    <property type="entry name" value="EAL"/>
    <property type="match status" value="1"/>
</dbReference>
<dbReference type="InterPro" id="IPR029787">
    <property type="entry name" value="Nucleotide_cyclase"/>
</dbReference>
<evidence type="ECO:0000256" key="5">
    <source>
        <dbReference type="ARBA" id="ARBA00023136"/>
    </source>
</evidence>
<dbReference type="SUPFAM" id="SSF141868">
    <property type="entry name" value="EAL domain-like"/>
    <property type="match status" value="1"/>
</dbReference>
<evidence type="ECO:0000313" key="12">
    <source>
        <dbReference type="EMBL" id="QBH11769.1"/>
    </source>
</evidence>
<evidence type="ECO:0000256" key="1">
    <source>
        <dbReference type="ARBA" id="ARBA00004651"/>
    </source>
</evidence>
<dbReference type="Gene3D" id="3.30.70.270">
    <property type="match status" value="1"/>
</dbReference>
<keyword evidence="5 6" id="KW-0472">Membrane</keyword>
<evidence type="ECO:0000259" key="10">
    <source>
        <dbReference type="PROSITE" id="PS50885"/>
    </source>
</evidence>
<name>A0A328F8K4_9BACT</name>
<dbReference type="PROSITE" id="PS50113">
    <property type="entry name" value="PAC"/>
    <property type="match status" value="1"/>
</dbReference>
<keyword evidence="2" id="KW-1003">Cell membrane</keyword>
<dbReference type="Gene3D" id="3.20.20.450">
    <property type="entry name" value="EAL domain"/>
    <property type="match status" value="1"/>
</dbReference>
<evidence type="ECO:0000313" key="13">
    <source>
        <dbReference type="EMBL" id="RAM00546.1"/>
    </source>
</evidence>
<dbReference type="PROSITE" id="PS50883">
    <property type="entry name" value="EAL"/>
    <property type="match status" value="1"/>
</dbReference>
<proteinExistence type="predicted"/>
<feature type="transmembrane region" description="Helical" evidence="6">
    <location>
        <begin position="307"/>
        <end position="326"/>
    </location>
</feature>
<dbReference type="CDD" id="cd01948">
    <property type="entry name" value="EAL"/>
    <property type="match status" value="1"/>
</dbReference>
<dbReference type="NCBIfam" id="TIGR00254">
    <property type="entry name" value="GGDEF"/>
    <property type="match status" value="1"/>
</dbReference>
<feature type="domain" description="EAL" evidence="9">
    <location>
        <begin position="695"/>
        <end position="949"/>
    </location>
</feature>
<dbReference type="OrthoDB" id="9759431at2"/>
<protein>
    <submittedName>
        <fullName evidence="13">Diguanylate cyclase</fullName>
    </submittedName>
    <submittedName>
        <fullName evidence="12">EAL domain-containing protein</fullName>
    </submittedName>
</protein>
<keyword evidence="4 6" id="KW-1133">Transmembrane helix</keyword>
<gene>
    <name evidence="13" type="ORF">DO021_18380</name>
    <name evidence="12" type="ORF">EYB58_01800</name>
</gene>
<dbReference type="Gene3D" id="3.30.450.20">
    <property type="entry name" value="PAS domain"/>
    <property type="match status" value="3"/>
</dbReference>
<comment type="subcellular location">
    <subcellularLocation>
        <location evidence="1">Cell membrane</location>
        <topology evidence="1">Multi-pass membrane protein</topology>
    </subcellularLocation>
</comment>
<dbReference type="PROSITE" id="PS50112">
    <property type="entry name" value="PAS"/>
    <property type="match status" value="1"/>
</dbReference>
<dbReference type="SMART" id="SM00091">
    <property type="entry name" value="PAS"/>
    <property type="match status" value="1"/>
</dbReference>
<dbReference type="SMART" id="SM01049">
    <property type="entry name" value="Cache_2"/>
    <property type="match status" value="1"/>
</dbReference>
<dbReference type="NCBIfam" id="TIGR00229">
    <property type="entry name" value="sensory_box"/>
    <property type="match status" value="1"/>
</dbReference>
<dbReference type="SUPFAM" id="SSF158472">
    <property type="entry name" value="HAMP domain-like"/>
    <property type="match status" value="1"/>
</dbReference>
<dbReference type="CDD" id="cd06225">
    <property type="entry name" value="HAMP"/>
    <property type="match status" value="1"/>
</dbReference>
<dbReference type="InterPro" id="IPR000160">
    <property type="entry name" value="GGDEF_dom"/>
</dbReference>
<dbReference type="CDD" id="cd12912">
    <property type="entry name" value="PDC2_MCP_like"/>
    <property type="match status" value="2"/>
</dbReference>
<dbReference type="EMBL" id="CP036313">
    <property type="protein sequence ID" value="QBH11769.1"/>
    <property type="molecule type" value="Genomic_DNA"/>
</dbReference>
<accession>A0A328F8K4</accession>
<dbReference type="Proteomes" id="UP000293902">
    <property type="component" value="Chromosome"/>
</dbReference>
<keyword evidence="15" id="KW-1185">Reference proteome</keyword>
<dbReference type="SMART" id="SM00086">
    <property type="entry name" value="PAC"/>
    <property type="match status" value="1"/>
</dbReference>
<dbReference type="InterPro" id="IPR052155">
    <property type="entry name" value="Biofilm_reg_signaling"/>
</dbReference>
<dbReference type="CDD" id="cd00130">
    <property type="entry name" value="PAS"/>
    <property type="match status" value="1"/>
</dbReference>
<feature type="domain" description="PAC" evidence="8">
    <location>
        <begin position="469"/>
        <end position="521"/>
    </location>
</feature>
<reference evidence="12 15" key="2">
    <citation type="submission" date="2019-02" db="EMBL/GenBank/DDBJ databases">
        <title>Complete genome sequence of Desulfobacter hydrogenophilus AcRS1.</title>
        <authorList>
            <person name="Marietou A."/>
            <person name="Lund M.B."/>
            <person name="Marshall I.P.G."/>
            <person name="Schreiber L."/>
            <person name="Jorgensen B."/>
        </authorList>
    </citation>
    <scope>NUCLEOTIDE SEQUENCE [LARGE SCALE GENOMIC DNA]</scope>
    <source>
        <strain evidence="12 15">AcRS1</strain>
    </source>
</reference>
<dbReference type="Pfam" id="PF13426">
    <property type="entry name" value="PAS_9"/>
    <property type="match status" value="1"/>
</dbReference>
<dbReference type="SMART" id="SM00052">
    <property type="entry name" value="EAL"/>
    <property type="match status" value="1"/>
</dbReference>
<dbReference type="Pfam" id="PF00990">
    <property type="entry name" value="GGDEF"/>
    <property type="match status" value="1"/>
</dbReference>
<dbReference type="InterPro" id="IPR035965">
    <property type="entry name" value="PAS-like_dom_sf"/>
</dbReference>
<dbReference type="GO" id="GO:0003824">
    <property type="term" value="F:catalytic activity"/>
    <property type="evidence" value="ECO:0007669"/>
    <property type="project" value="UniProtKB-ARBA"/>
</dbReference>
<dbReference type="InterPro" id="IPR001633">
    <property type="entry name" value="EAL_dom"/>
</dbReference>
<dbReference type="PROSITE" id="PS50885">
    <property type="entry name" value="HAMP"/>
    <property type="match status" value="1"/>
</dbReference>
<dbReference type="SUPFAM" id="SSF55073">
    <property type="entry name" value="Nucleotide cyclase"/>
    <property type="match status" value="1"/>
</dbReference>
<dbReference type="InterPro" id="IPR033480">
    <property type="entry name" value="sCache_2"/>
</dbReference>
<evidence type="ECO:0000259" key="11">
    <source>
        <dbReference type="PROSITE" id="PS50887"/>
    </source>
</evidence>
<keyword evidence="3 6" id="KW-0812">Transmembrane</keyword>
<dbReference type="CDD" id="cd01949">
    <property type="entry name" value="GGDEF"/>
    <property type="match status" value="1"/>
</dbReference>
<dbReference type="PANTHER" id="PTHR44757:SF2">
    <property type="entry name" value="BIOFILM ARCHITECTURE MAINTENANCE PROTEIN MBAA"/>
    <property type="match status" value="1"/>
</dbReference>
<dbReference type="InterPro" id="IPR043128">
    <property type="entry name" value="Rev_trsase/Diguanyl_cyclase"/>
</dbReference>
<feature type="transmembrane region" description="Helical" evidence="6">
    <location>
        <begin position="12"/>
        <end position="33"/>
    </location>
</feature>
<feature type="domain" description="GGDEF" evidence="11">
    <location>
        <begin position="553"/>
        <end position="686"/>
    </location>
</feature>
<dbReference type="PROSITE" id="PS50887">
    <property type="entry name" value="GGDEF"/>
    <property type="match status" value="1"/>
</dbReference>
<dbReference type="Proteomes" id="UP000248798">
    <property type="component" value="Unassembled WGS sequence"/>
</dbReference>
<dbReference type="RefSeq" id="WP_111959377.1">
    <property type="nucleotide sequence ID" value="NZ_CP036313.1"/>
</dbReference>
<evidence type="ECO:0000259" key="7">
    <source>
        <dbReference type="PROSITE" id="PS50112"/>
    </source>
</evidence>
<dbReference type="GO" id="GO:0007165">
    <property type="term" value="P:signal transduction"/>
    <property type="evidence" value="ECO:0007669"/>
    <property type="project" value="InterPro"/>
</dbReference>
<feature type="transmembrane region" description="Helical" evidence="6">
    <location>
        <begin position="45"/>
        <end position="65"/>
    </location>
</feature>
<evidence type="ECO:0000256" key="6">
    <source>
        <dbReference type="SAM" id="Phobius"/>
    </source>
</evidence>
<dbReference type="GO" id="GO:0005886">
    <property type="term" value="C:plasma membrane"/>
    <property type="evidence" value="ECO:0007669"/>
    <property type="project" value="UniProtKB-SubCell"/>
</dbReference>
<dbReference type="Gene3D" id="6.10.340.10">
    <property type="match status" value="1"/>
</dbReference>
<evidence type="ECO:0000313" key="14">
    <source>
        <dbReference type="Proteomes" id="UP000248798"/>
    </source>
</evidence>
<dbReference type="InterPro" id="IPR004010">
    <property type="entry name" value="Double_Cache_2"/>
</dbReference>
<dbReference type="Pfam" id="PF08269">
    <property type="entry name" value="dCache_2"/>
    <property type="match status" value="1"/>
</dbReference>
<evidence type="ECO:0000256" key="3">
    <source>
        <dbReference type="ARBA" id="ARBA00022692"/>
    </source>
</evidence>
<dbReference type="EMBL" id="QLNI01000044">
    <property type="protein sequence ID" value="RAM00546.1"/>
    <property type="molecule type" value="Genomic_DNA"/>
</dbReference>
<feature type="domain" description="HAMP" evidence="10">
    <location>
        <begin position="328"/>
        <end position="381"/>
    </location>
</feature>
<organism evidence="13 14">
    <name type="scientific">Desulfobacter hydrogenophilus</name>
    <dbReference type="NCBI Taxonomy" id="2291"/>
    <lineage>
        <taxon>Bacteria</taxon>
        <taxon>Pseudomonadati</taxon>
        <taxon>Thermodesulfobacteriota</taxon>
        <taxon>Desulfobacteria</taxon>
        <taxon>Desulfobacterales</taxon>
        <taxon>Desulfobacteraceae</taxon>
        <taxon>Desulfobacter</taxon>
    </lineage>
</organism>
<evidence type="ECO:0000256" key="4">
    <source>
        <dbReference type="ARBA" id="ARBA00022989"/>
    </source>
</evidence>
<dbReference type="PANTHER" id="PTHR44757">
    <property type="entry name" value="DIGUANYLATE CYCLASE DGCP"/>
    <property type="match status" value="1"/>
</dbReference>
<dbReference type="FunFam" id="3.30.70.270:FF:000001">
    <property type="entry name" value="Diguanylate cyclase domain protein"/>
    <property type="match status" value="1"/>
</dbReference>
<reference evidence="13 14" key="1">
    <citation type="submission" date="2018-06" db="EMBL/GenBank/DDBJ databases">
        <title>Complete Genome Sequence of Desulfobacter hydrogenophilus (DSM3380).</title>
        <authorList>
            <person name="Marietou A."/>
            <person name="Schreiber L."/>
            <person name="Marshall I."/>
            <person name="Jorgensen B."/>
        </authorList>
    </citation>
    <scope>NUCLEOTIDE SEQUENCE [LARGE SCALE GENOMIC DNA]</scope>
    <source>
        <strain evidence="13 14">DSM 3380</strain>
    </source>
</reference>
<dbReference type="AlphaFoldDB" id="A0A328F8K4"/>
<dbReference type="InterPro" id="IPR035919">
    <property type="entry name" value="EAL_sf"/>
</dbReference>